<feature type="transmembrane region" description="Helical" evidence="14">
    <location>
        <begin position="12"/>
        <end position="34"/>
    </location>
</feature>
<evidence type="ECO:0000256" key="1">
    <source>
        <dbReference type="ARBA" id="ARBA00000085"/>
    </source>
</evidence>
<keyword evidence="5" id="KW-0597">Phosphoprotein</keyword>
<keyword evidence="9 17" id="KW-0418">Kinase</keyword>
<keyword evidence="11 14" id="KW-1133">Transmembrane helix</keyword>
<evidence type="ECO:0000256" key="5">
    <source>
        <dbReference type="ARBA" id="ARBA00022553"/>
    </source>
</evidence>
<keyword evidence="18" id="KW-1185">Reference proteome</keyword>
<dbReference type="CDD" id="cd06225">
    <property type="entry name" value="HAMP"/>
    <property type="match status" value="1"/>
</dbReference>
<evidence type="ECO:0000256" key="6">
    <source>
        <dbReference type="ARBA" id="ARBA00022679"/>
    </source>
</evidence>
<evidence type="ECO:0000256" key="4">
    <source>
        <dbReference type="ARBA" id="ARBA00022475"/>
    </source>
</evidence>
<keyword evidence="4" id="KW-1003">Cell membrane</keyword>
<dbReference type="PROSITE" id="PS50885">
    <property type="entry name" value="HAMP"/>
    <property type="match status" value="1"/>
</dbReference>
<name>A0ABY4EL50_9BACI</name>
<evidence type="ECO:0000256" key="13">
    <source>
        <dbReference type="ARBA" id="ARBA00023136"/>
    </source>
</evidence>
<keyword evidence="12" id="KW-0902">Two-component regulatory system</keyword>
<dbReference type="Proteomes" id="UP000831787">
    <property type="component" value="Chromosome"/>
</dbReference>
<dbReference type="Pfam" id="PF00512">
    <property type="entry name" value="HisKA"/>
    <property type="match status" value="1"/>
</dbReference>
<dbReference type="Gene3D" id="3.30.565.10">
    <property type="entry name" value="Histidine kinase-like ATPase, C-terminal domain"/>
    <property type="match status" value="1"/>
</dbReference>
<evidence type="ECO:0000256" key="12">
    <source>
        <dbReference type="ARBA" id="ARBA00023012"/>
    </source>
</evidence>
<dbReference type="SUPFAM" id="SSF55874">
    <property type="entry name" value="ATPase domain of HSP90 chaperone/DNA topoisomerase II/histidine kinase"/>
    <property type="match status" value="1"/>
</dbReference>
<feature type="domain" description="Histidine kinase" evidence="15">
    <location>
        <begin position="253"/>
        <end position="473"/>
    </location>
</feature>
<keyword evidence="8" id="KW-0547">Nucleotide-binding</keyword>
<dbReference type="InterPro" id="IPR003661">
    <property type="entry name" value="HisK_dim/P_dom"/>
</dbReference>
<dbReference type="PANTHER" id="PTHR45528:SF1">
    <property type="entry name" value="SENSOR HISTIDINE KINASE CPXA"/>
    <property type="match status" value="1"/>
</dbReference>
<dbReference type="SMART" id="SM00387">
    <property type="entry name" value="HATPase_c"/>
    <property type="match status" value="1"/>
</dbReference>
<protein>
    <recommendedName>
        <fullName evidence="3">histidine kinase</fullName>
        <ecNumber evidence="3">2.7.13.3</ecNumber>
    </recommendedName>
</protein>
<dbReference type="Gene3D" id="6.10.340.10">
    <property type="match status" value="1"/>
</dbReference>
<evidence type="ECO:0000256" key="10">
    <source>
        <dbReference type="ARBA" id="ARBA00022840"/>
    </source>
</evidence>
<dbReference type="InterPro" id="IPR004358">
    <property type="entry name" value="Sig_transdc_His_kin-like_C"/>
</dbReference>
<evidence type="ECO:0000256" key="14">
    <source>
        <dbReference type="SAM" id="Phobius"/>
    </source>
</evidence>
<keyword evidence="6" id="KW-0808">Transferase</keyword>
<dbReference type="SUPFAM" id="SSF47384">
    <property type="entry name" value="Homodimeric domain of signal transducing histidine kinase"/>
    <property type="match status" value="1"/>
</dbReference>
<accession>A0ABY4EL50</accession>
<dbReference type="PRINTS" id="PR00344">
    <property type="entry name" value="BCTRLSENSOR"/>
</dbReference>
<evidence type="ECO:0000313" key="18">
    <source>
        <dbReference type="Proteomes" id="UP000831787"/>
    </source>
</evidence>
<dbReference type="SMART" id="SM00304">
    <property type="entry name" value="HAMP"/>
    <property type="match status" value="1"/>
</dbReference>
<dbReference type="Gene3D" id="1.10.287.130">
    <property type="match status" value="1"/>
</dbReference>
<keyword evidence="13 14" id="KW-0472">Membrane</keyword>
<dbReference type="GO" id="GO:0016301">
    <property type="term" value="F:kinase activity"/>
    <property type="evidence" value="ECO:0007669"/>
    <property type="project" value="UniProtKB-KW"/>
</dbReference>
<evidence type="ECO:0000256" key="11">
    <source>
        <dbReference type="ARBA" id="ARBA00022989"/>
    </source>
</evidence>
<dbReference type="Pfam" id="PF00672">
    <property type="entry name" value="HAMP"/>
    <property type="match status" value="1"/>
</dbReference>
<dbReference type="PANTHER" id="PTHR45528">
    <property type="entry name" value="SENSOR HISTIDINE KINASE CPXA"/>
    <property type="match status" value="1"/>
</dbReference>
<comment type="catalytic activity">
    <reaction evidence="1">
        <text>ATP + protein L-histidine = ADP + protein N-phospho-L-histidine.</text>
        <dbReference type="EC" id="2.7.13.3"/>
    </reaction>
</comment>
<reference evidence="17 18" key="1">
    <citation type="submission" date="2022-04" db="EMBL/GenBank/DDBJ databases">
        <title>Halobacillus sp. isolated from saltern.</title>
        <authorList>
            <person name="Won M."/>
            <person name="Lee C.-M."/>
            <person name="Woen H.-Y."/>
            <person name="Kwon S.-W."/>
        </authorList>
    </citation>
    <scope>NUCLEOTIDE SEQUENCE [LARGE SCALE GENOMIC DNA]</scope>
    <source>
        <strain evidence="17 18">SSBR10-3</strain>
    </source>
</reference>
<evidence type="ECO:0000259" key="16">
    <source>
        <dbReference type="PROSITE" id="PS50885"/>
    </source>
</evidence>
<evidence type="ECO:0000256" key="2">
    <source>
        <dbReference type="ARBA" id="ARBA00004651"/>
    </source>
</evidence>
<dbReference type="EC" id="2.7.13.3" evidence="3"/>
<evidence type="ECO:0000256" key="3">
    <source>
        <dbReference type="ARBA" id="ARBA00012438"/>
    </source>
</evidence>
<proteinExistence type="predicted"/>
<keyword evidence="7 14" id="KW-0812">Transmembrane</keyword>
<dbReference type="CDD" id="cd00082">
    <property type="entry name" value="HisKA"/>
    <property type="match status" value="1"/>
</dbReference>
<dbReference type="Pfam" id="PF02518">
    <property type="entry name" value="HATPase_c"/>
    <property type="match status" value="1"/>
</dbReference>
<organism evidence="17 18">
    <name type="scientific">Halobacillus salinarum</name>
    <dbReference type="NCBI Taxonomy" id="2932257"/>
    <lineage>
        <taxon>Bacteria</taxon>
        <taxon>Bacillati</taxon>
        <taxon>Bacillota</taxon>
        <taxon>Bacilli</taxon>
        <taxon>Bacillales</taxon>
        <taxon>Bacillaceae</taxon>
        <taxon>Halobacillus</taxon>
    </lineage>
</organism>
<dbReference type="SUPFAM" id="SSF158472">
    <property type="entry name" value="HAMP domain-like"/>
    <property type="match status" value="1"/>
</dbReference>
<dbReference type="InterPro" id="IPR036890">
    <property type="entry name" value="HATPase_C_sf"/>
</dbReference>
<keyword evidence="10" id="KW-0067">ATP-binding</keyword>
<sequence>MSIRKRLILSHIAMVAMPVIFFILTAAVLLFLFFGESQPFWWTSSGGEEKASQEFNHLKKTASLNPHKLLERTFINEAGETLSNQGAALLIRKGGSIVYRSSKLEKVSVDELPAFGLENENRPIHRIHGRLFSLQSYDFYFSDGSAGTLLLLRDASFIKKFFPILFGSLVMMLIITNGVLSYFVSKSILTPVSSLRKGAEEIRQGNLDYQIEKFRNDELGELCEAFEAMRQQLKQSTEVQLQYEENRKELIANITHDLKTPITSIKGYVEGIRDGVASSPEKMDRYTQTIFTKADEMDRLIDELFLYSKLDLKRVPFQFETIDLRSFFQDYLEDLQLELPQQNTRIYFDDNPSEDYSAVADRDNLKRVVNNIIQNSLKYMDKDEKHIEIKLEHKKEFVLTAIQDNGKGMDGNTIRQLFERFYRGDPSRNKDTGGSGLGMAIAKRIIEEHGGDIWAESELGKGTTIFFTLKSSRK</sequence>
<evidence type="ECO:0000256" key="7">
    <source>
        <dbReference type="ARBA" id="ARBA00022692"/>
    </source>
</evidence>
<dbReference type="SMART" id="SM00388">
    <property type="entry name" value="HisKA"/>
    <property type="match status" value="1"/>
</dbReference>
<dbReference type="CDD" id="cd00075">
    <property type="entry name" value="HATPase"/>
    <property type="match status" value="1"/>
</dbReference>
<evidence type="ECO:0000256" key="9">
    <source>
        <dbReference type="ARBA" id="ARBA00022777"/>
    </source>
</evidence>
<dbReference type="InterPro" id="IPR003660">
    <property type="entry name" value="HAMP_dom"/>
</dbReference>
<gene>
    <name evidence="17" type="ORF">MUN89_04035</name>
</gene>
<evidence type="ECO:0000256" key="8">
    <source>
        <dbReference type="ARBA" id="ARBA00022741"/>
    </source>
</evidence>
<dbReference type="EMBL" id="CP095073">
    <property type="protein sequence ID" value="UOQ45135.1"/>
    <property type="molecule type" value="Genomic_DNA"/>
</dbReference>
<feature type="transmembrane region" description="Helical" evidence="14">
    <location>
        <begin position="161"/>
        <end position="184"/>
    </location>
</feature>
<dbReference type="InterPro" id="IPR036097">
    <property type="entry name" value="HisK_dim/P_sf"/>
</dbReference>
<comment type="subcellular location">
    <subcellularLocation>
        <location evidence="2">Cell membrane</location>
        <topology evidence="2">Multi-pass membrane protein</topology>
    </subcellularLocation>
</comment>
<dbReference type="InterPro" id="IPR050398">
    <property type="entry name" value="HssS/ArlS-like"/>
</dbReference>
<dbReference type="InterPro" id="IPR003594">
    <property type="entry name" value="HATPase_dom"/>
</dbReference>
<dbReference type="InterPro" id="IPR005467">
    <property type="entry name" value="His_kinase_dom"/>
</dbReference>
<feature type="domain" description="HAMP" evidence="16">
    <location>
        <begin position="186"/>
        <end position="238"/>
    </location>
</feature>
<evidence type="ECO:0000313" key="17">
    <source>
        <dbReference type="EMBL" id="UOQ45135.1"/>
    </source>
</evidence>
<evidence type="ECO:0000259" key="15">
    <source>
        <dbReference type="PROSITE" id="PS50109"/>
    </source>
</evidence>
<dbReference type="PROSITE" id="PS50109">
    <property type="entry name" value="HIS_KIN"/>
    <property type="match status" value="1"/>
</dbReference>